<protein>
    <submittedName>
        <fullName evidence="2">Zinc finger protein 518A isoform X2</fullName>
    </submittedName>
</protein>
<accession>A0A8B7R3C6</accession>
<organism evidence="1 2">
    <name type="scientific">Hipposideros armiger</name>
    <name type="common">Great Himalayan leaf-nosed bat</name>
    <dbReference type="NCBI Taxonomy" id="186990"/>
    <lineage>
        <taxon>Eukaryota</taxon>
        <taxon>Metazoa</taxon>
        <taxon>Chordata</taxon>
        <taxon>Craniata</taxon>
        <taxon>Vertebrata</taxon>
        <taxon>Euteleostomi</taxon>
        <taxon>Mammalia</taxon>
        <taxon>Eutheria</taxon>
        <taxon>Laurasiatheria</taxon>
        <taxon>Chiroptera</taxon>
        <taxon>Yinpterochiroptera</taxon>
        <taxon>Rhinolophoidea</taxon>
        <taxon>Hipposideridae</taxon>
        <taxon>Hipposideros</taxon>
    </lineage>
</organism>
<keyword evidence="1" id="KW-1185">Reference proteome</keyword>
<name>A0A8B7R3C6_HIPAR</name>
<dbReference type="Proteomes" id="UP000694851">
    <property type="component" value="Unplaced"/>
</dbReference>
<gene>
    <name evidence="2" type="primary">ZNF518A</name>
</gene>
<dbReference type="AlphaFoldDB" id="A0A8B7R3C6"/>
<evidence type="ECO:0000313" key="1">
    <source>
        <dbReference type="Proteomes" id="UP000694851"/>
    </source>
</evidence>
<proteinExistence type="predicted"/>
<sequence>MMKNESFKYNEVKRGCYVMTDQNDLDYSILKNSGASNPQIRWASGPRSKLWIQPVLPIPQLEPLSPQRAPTNLTLKPSLPLLRRLAIGSPLCTRDSPCLKHSQDWVLIDSWVLSFIEELLYTKHHTR</sequence>
<reference evidence="2" key="1">
    <citation type="submission" date="2025-08" db="UniProtKB">
        <authorList>
            <consortium name="RefSeq"/>
        </authorList>
    </citation>
    <scope>IDENTIFICATION</scope>
    <source>
        <tissue evidence="2">Muscle</tissue>
    </source>
</reference>
<dbReference type="CTD" id="9849"/>
<dbReference type="RefSeq" id="XP_019494603.1">
    <property type="nucleotide sequence ID" value="XM_019639058.1"/>
</dbReference>
<dbReference type="GeneID" id="109380940"/>
<evidence type="ECO:0000313" key="2">
    <source>
        <dbReference type="RefSeq" id="XP_019494603.1"/>
    </source>
</evidence>